<comment type="caution">
    <text evidence="1">The sequence shown here is derived from an EMBL/GenBank/DDBJ whole genome shotgun (WGS) entry which is preliminary data.</text>
</comment>
<sequence length="125" mass="14915">FLIEPNVDQQIFSMRQLISSVSKPCSFVYCTHSMYMLNFLFKSLYYERYSSKLMQNFEDGLIEKLINIHSDSNFVPLKYFSHLEDKIKNKFYSVTRNKRSRQKMCTWYSKFFSDTSVPLAIQAVN</sequence>
<evidence type="ECO:0000313" key="1">
    <source>
        <dbReference type="EMBL" id="KAJ9585067.1"/>
    </source>
</evidence>
<keyword evidence="2" id="KW-1185">Reference proteome</keyword>
<proteinExistence type="predicted"/>
<feature type="non-terminal residue" evidence="1">
    <location>
        <position position="1"/>
    </location>
</feature>
<name>A0AAD7ZR64_DIPPU</name>
<dbReference type="Proteomes" id="UP001233999">
    <property type="component" value="Unassembled WGS sequence"/>
</dbReference>
<reference evidence="1" key="1">
    <citation type="journal article" date="2023" name="IScience">
        <title>Live-bearing cockroach genome reveals convergent evolutionary mechanisms linked to viviparity in insects and beyond.</title>
        <authorList>
            <person name="Fouks B."/>
            <person name="Harrison M.C."/>
            <person name="Mikhailova A.A."/>
            <person name="Marchal E."/>
            <person name="English S."/>
            <person name="Carruthers M."/>
            <person name="Jennings E.C."/>
            <person name="Chiamaka E.L."/>
            <person name="Frigard R.A."/>
            <person name="Pippel M."/>
            <person name="Attardo G.M."/>
            <person name="Benoit J.B."/>
            <person name="Bornberg-Bauer E."/>
            <person name="Tobe S.S."/>
        </authorList>
    </citation>
    <scope>NUCLEOTIDE SEQUENCE</scope>
    <source>
        <strain evidence="1">Stay&amp;Tobe</strain>
    </source>
</reference>
<protein>
    <submittedName>
        <fullName evidence="1">Uncharacterized protein</fullName>
    </submittedName>
</protein>
<gene>
    <name evidence="1" type="ORF">L9F63_020575</name>
</gene>
<evidence type="ECO:0000313" key="2">
    <source>
        <dbReference type="Proteomes" id="UP001233999"/>
    </source>
</evidence>
<dbReference type="EMBL" id="JASPKZ010007310">
    <property type="protein sequence ID" value="KAJ9585067.1"/>
    <property type="molecule type" value="Genomic_DNA"/>
</dbReference>
<feature type="non-terminal residue" evidence="1">
    <location>
        <position position="125"/>
    </location>
</feature>
<accession>A0AAD7ZR64</accession>
<dbReference type="AlphaFoldDB" id="A0AAD7ZR64"/>
<organism evidence="1 2">
    <name type="scientific">Diploptera punctata</name>
    <name type="common">Pacific beetle cockroach</name>
    <dbReference type="NCBI Taxonomy" id="6984"/>
    <lineage>
        <taxon>Eukaryota</taxon>
        <taxon>Metazoa</taxon>
        <taxon>Ecdysozoa</taxon>
        <taxon>Arthropoda</taxon>
        <taxon>Hexapoda</taxon>
        <taxon>Insecta</taxon>
        <taxon>Pterygota</taxon>
        <taxon>Neoptera</taxon>
        <taxon>Polyneoptera</taxon>
        <taxon>Dictyoptera</taxon>
        <taxon>Blattodea</taxon>
        <taxon>Blaberoidea</taxon>
        <taxon>Blaberidae</taxon>
        <taxon>Diplopterinae</taxon>
        <taxon>Diploptera</taxon>
    </lineage>
</organism>
<reference evidence="1" key="2">
    <citation type="submission" date="2023-05" db="EMBL/GenBank/DDBJ databases">
        <authorList>
            <person name="Fouks B."/>
        </authorList>
    </citation>
    <scope>NUCLEOTIDE SEQUENCE</scope>
    <source>
        <strain evidence="1">Stay&amp;Tobe</strain>
        <tissue evidence="1">Testes</tissue>
    </source>
</reference>